<feature type="domain" description="ABC3 transporter permease C-terminal" evidence="8">
    <location>
        <begin position="285"/>
        <end position="397"/>
    </location>
</feature>
<comment type="caution">
    <text evidence="10">The sequence shown here is derived from an EMBL/GenBank/DDBJ whole genome shotgun (WGS) entry which is preliminary data.</text>
</comment>
<protein>
    <submittedName>
        <fullName evidence="10">ABC transporter permease</fullName>
    </submittedName>
</protein>
<dbReference type="GO" id="GO:0022857">
    <property type="term" value="F:transmembrane transporter activity"/>
    <property type="evidence" value="ECO:0007669"/>
    <property type="project" value="TreeGrafter"/>
</dbReference>
<accession>A0A8J3XYS7</accession>
<feature type="transmembrane region" description="Helical" evidence="7">
    <location>
        <begin position="368"/>
        <end position="387"/>
    </location>
</feature>
<evidence type="ECO:0000259" key="8">
    <source>
        <dbReference type="Pfam" id="PF02687"/>
    </source>
</evidence>
<dbReference type="PANTHER" id="PTHR30572">
    <property type="entry name" value="MEMBRANE COMPONENT OF TRANSPORTER-RELATED"/>
    <property type="match status" value="1"/>
</dbReference>
<dbReference type="PANTHER" id="PTHR30572:SF4">
    <property type="entry name" value="ABC TRANSPORTER PERMEASE YTRF"/>
    <property type="match status" value="1"/>
</dbReference>
<evidence type="ECO:0000256" key="1">
    <source>
        <dbReference type="ARBA" id="ARBA00004651"/>
    </source>
</evidence>
<reference evidence="10" key="1">
    <citation type="submission" date="2021-01" db="EMBL/GenBank/DDBJ databases">
        <title>Whole genome shotgun sequence of Planotetraspora thailandica NBRC 104271.</title>
        <authorList>
            <person name="Komaki H."/>
            <person name="Tamura T."/>
        </authorList>
    </citation>
    <scope>NUCLEOTIDE SEQUENCE</scope>
    <source>
        <strain evidence="10">NBRC 104271</strain>
    </source>
</reference>
<feature type="domain" description="MacB-like periplasmic core" evidence="9">
    <location>
        <begin position="36"/>
        <end position="237"/>
    </location>
</feature>
<evidence type="ECO:0000256" key="2">
    <source>
        <dbReference type="ARBA" id="ARBA00022475"/>
    </source>
</evidence>
<dbReference type="AlphaFoldDB" id="A0A8J3XYS7"/>
<dbReference type="InterPro" id="IPR025857">
    <property type="entry name" value="MacB_PCD"/>
</dbReference>
<feature type="transmembrane region" description="Helical" evidence="7">
    <location>
        <begin position="279"/>
        <end position="306"/>
    </location>
</feature>
<evidence type="ECO:0000313" key="11">
    <source>
        <dbReference type="Proteomes" id="UP000605992"/>
    </source>
</evidence>
<keyword evidence="11" id="KW-1185">Reference proteome</keyword>
<keyword evidence="5 7" id="KW-0472">Membrane</keyword>
<dbReference type="EMBL" id="BOOR01000055">
    <property type="protein sequence ID" value="GII57696.1"/>
    <property type="molecule type" value="Genomic_DNA"/>
</dbReference>
<keyword evidence="3 7" id="KW-0812">Transmembrane</keyword>
<proteinExistence type="inferred from homology"/>
<dbReference type="InterPro" id="IPR003838">
    <property type="entry name" value="ABC3_permease_C"/>
</dbReference>
<keyword evidence="4 7" id="KW-1133">Transmembrane helix</keyword>
<evidence type="ECO:0000256" key="4">
    <source>
        <dbReference type="ARBA" id="ARBA00022989"/>
    </source>
</evidence>
<evidence type="ECO:0000259" key="9">
    <source>
        <dbReference type="Pfam" id="PF12704"/>
    </source>
</evidence>
<evidence type="ECO:0000256" key="3">
    <source>
        <dbReference type="ARBA" id="ARBA00022692"/>
    </source>
</evidence>
<comment type="subcellular location">
    <subcellularLocation>
        <location evidence="1">Cell membrane</location>
        <topology evidence="1">Multi-pass membrane protein</topology>
    </subcellularLocation>
</comment>
<keyword evidence="2" id="KW-1003">Cell membrane</keyword>
<evidence type="ECO:0000313" key="10">
    <source>
        <dbReference type="EMBL" id="GII57696.1"/>
    </source>
</evidence>
<dbReference type="InterPro" id="IPR050250">
    <property type="entry name" value="Macrolide_Exporter_MacB"/>
</dbReference>
<dbReference type="GO" id="GO:0005886">
    <property type="term" value="C:plasma membrane"/>
    <property type="evidence" value="ECO:0007669"/>
    <property type="project" value="UniProtKB-SubCell"/>
</dbReference>
<dbReference type="Pfam" id="PF12704">
    <property type="entry name" value="MacB_PCD"/>
    <property type="match status" value="1"/>
</dbReference>
<name>A0A8J3XYS7_9ACTN</name>
<dbReference type="RefSeq" id="WP_203947815.1">
    <property type="nucleotide sequence ID" value="NZ_BOOR01000055.1"/>
</dbReference>
<comment type="similarity">
    <text evidence="6">Belongs to the ABC-4 integral membrane protein family.</text>
</comment>
<evidence type="ECO:0000256" key="7">
    <source>
        <dbReference type="SAM" id="Phobius"/>
    </source>
</evidence>
<dbReference type="Proteomes" id="UP000605992">
    <property type="component" value="Unassembled WGS sequence"/>
</dbReference>
<evidence type="ECO:0000256" key="5">
    <source>
        <dbReference type="ARBA" id="ARBA00023136"/>
    </source>
</evidence>
<gene>
    <name evidence="10" type="ORF">Pth03_60850</name>
</gene>
<evidence type="ECO:0000256" key="6">
    <source>
        <dbReference type="ARBA" id="ARBA00038076"/>
    </source>
</evidence>
<feature type="transmembrane region" description="Helical" evidence="7">
    <location>
        <begin position="334"/>
        <end position="356"/>
    </location>
</feature>
<feature type="transmembrane region" description="Helical" evidence="7">
    <location>
        <begin position="34"/>
        <end position="54"/>
    </location>
</feature>
<sequence length="404" mass="40911">MTAAEAATPPPPRVRAADLLAAGTLGLRTRRLRAVLSGLGVAIGIAAVVAVAGVTTSSQAALLAQIDRLGTNLLTVSSGTGLSGAERELPAESVRMIRRVDGVRSVSPTAQLTAVNVYRNQMVPSGQTGGLAVRAADVSLPATLDGRVSQGRFLDAATAAYPVTVLGHEAATTLGISRVDPGTRVWLGGHWFTVAGILDPFPYAPEIDSSALIGFPVAGSMFGYDGNASRLYVRAGQERVIEVSELLRATADPENPDSVDVSRPSDALTARVAVAQSSAALFLGLGAVALLVGGIGIGNIMVISVLERRGEIGLRRALGATRGHVAGQFLAESLILGALGGAGGVLIGCAVTAALARGRGWAIQIPAGALWGGVLVAVIVGGIAGLYPAVRAARLPPAEALRTG</sequence>
<dbReference type="Pfam" id="PF02687">
    <property type="entry name" value="FtsX"/>
    <property type="match status" value="1"/>
</dbReference>
<organism evidence="10 11">
    <name type="scientific">Planotetraspora thailandica</name>
    <dbReference type="NCBI Taxonomy" id="487172"/>
    <lineage>
        <taxon>Bacteria</taxon>
        <taxon>Bacillati</taxon>
        <taxon>Actinomycetota</taxon>
        <taxon>Actinomycetes</taxon>
        <taxon>Streptosporangiales</taxon>
        <taxon>Streptosporangiaceae</taxon>
        <taxon>Planotetraspora</taxon>
    </lineage>
</organism>